<gene>
    <name evidence="1" type="ORF">M0O54_07595</name>
</gene>
<proteinExistence type="predicted"/>
<dbReference type="EMBL" id="JALNTG010000020">
    <property type="protein sequence ID" value="MDD9319988.1"/>
    <property type="molecule type" value="Genomic_DNA"/>
</dbReference>
<protein>
    <submittedName>
        <fullName evidence="1">Uncharacterized protein</fullName>
    </submittedName>
</protein>
<dbReference type="AlphaFoldDB" id="A0AB35JZZ4"/>
<sequence>MRRGSLFLGRRIEQAIGNLAAVYIRSHSKNPEQVDALNFMPHEEKNELSLGEFLEMLAEDE</sequence>
<evidence type="ECO:0000313" key="1">
    <source>
        <dbReference type="EMBL" id="MDD9319988.1"/>
    </source>
</evidence>
<dbReference type="Proteomes" id="UP001150055">
    <property type="component" value="Unassembled WGS sequence"/>
</dbReference>
<evidence type="ECO:0000313" key="2">
    <source>
        <dbReference type="Proteomes" id="UP001150055"/>
    </source>
</evidence>
<reference evidence="1" key="1">
    <citation type="submission" date="2022-12" db="EMBL/GenBank/DDBJ databases">
        <title>Acinetobacter lactucae: Emerging opportunistic pathogenic species of genus Acinetobacter isolated from immunocompromised patients in clinical settings of India.</title>
        <authorList>
            <person name="Amar A.K."/>
            <person name="Sawant A.R."/>
            <person name="Meera M."/>
            <person name="Tomar A."/>
            <person name="Sistla S."/>
            <person name="Prashanth K."/>
        </authorList>
    </citation>
    <scope>NUCLEOTIDE SEQUENCE</scope>
    <source>
        <strain evidence="1">PKAL1828C</strain>
    </source>
</reference>
<dbReference type="RefSeq" id="WP_274578996.1">
    <property type="nucleotide sequence ID" value="NZ_JALNTG010000020.1"/>
</dbReference>
<name>A0AB35JZZ4_9GAMM</name>
<accession>A0AB35JZZ4</accession>
<comment type="caution">
    <text evidence="1">The sequence shown here is derived from an EMBL/GenBank/DDBJ whole genome shotgun (WGS) entry which is preliminary data.</text>
</comment>
<organism evidence="1 2">
    <name type="scientific">Acinetobacter lactucae</name>
    <dbReference type="NCBI Taxonomy" id="1785128"/>
    <lineage>
        <taxon>Bacteria</taxon>
        <taxon>Pseudomonadati</taxon>
        <taxon>Pseudomonadota</taxon>
        <taxon>Gammaproteobacteria</taxon>
        <taxon>Moraxellales</taxon>
        <taxon>Moraxellaceae</taxon>
        <taxon>Acinetobacter</taxon>
        <taxon>Acinetobacter calcoaceticus/baumannii complex</taxon>
    </lineage>
</organism>